<dbReference type="Pfam" id="PF00443">
    <property type="entry name" value="UCH"/>
    <property type="match status" value="1"/>
</dbReference>
<dbReference type="OrthoDB" id="7440550at2759"/>
<gene>
    <name evidence="3" type="ORF">CLODIP_2_CD06838</name>
</gene>
<feature type="domain" description="USP" evidence="2">
    <location>
        <begin position="75"/>
        <end position="351"/>
    </location>
</feature>
<comment type="similarity">
    <text evidence="1">Belongs to the peptidase C19 family.</text>
</comment>
<dbReference type="GO" id="GO:0016579">
    <property type="term" value="P:protein deubiquitination"/>
    <property type="evidence" value="ECO:0007669"/>
    <property type="project" value="InterPro"/>
</dbReference>
<dbReference type="PROSITE" id="PS00973">
    <property type="entry name" value="USP_2"/>
    <property type="match status" value="1"/>
</dbReference>
<accession>A0A8S1CJM1</accession>
<sequence>MFETTSRVVKLNNHALPIDWKIGIKYEHDICESCQQAELAQDDEEGAFKVENFCYLSSKNTTPPSGSTDHLNMRFGLINVGRTCYLNTAIQFLFCLDHFTKCIFTHVCDNLISDCNQCVLQKTFHGLLKGTSSPDLMIKFMQTQCDFNINEDGDPLDVLLKVASEIEEETRTKQNLGLDSFSLKYVQKERCSVCGYCAVGAPTTTPIMFLPSEMDLASNINNWFCGSEEVTKSCPRCREVRFFKGCKRFSDLPANLIIALNRVAIGPRGVEKVKSRVRPLSSFTVRSRGQSHKFHLKGLVVHLGNSPNTGHYLFLEQQGTNFVKYDDSQVSIINEIERYEDGVSLFLYVNQNYNNFDTECVQSAAIGFLNDHVTYFAPQKEVQNEIDLNEEVASEEYQDYIDPVQPEDIVIVPSDKEEVDDSVEGGYAGIPDLVTPGKPVEIEDSLARVTNVKQIYHEKHGVWTTKGYADPQHIMMLYEIDRLSSPRFCTKLTELHLHPTGKHKMKVSLAAQLMSYSVGILMHILIRFGAKGLPPDAAITSDFLLDVDAIFDSMNGAKKRMSTTKRLRGPLHAGSAHLEFWKEIEEKIKKWKVFDKEGHTVTSPTLKSMMWNIAAYRKLLVTLQDQNIEEVFLGECSQDCLENAFGVAKYYASNYHTPSPQDFILGRQRQIC</sequence>
<dbReference type="GO" id="GO:0005634">
    <property type="term" value="C:nucleus"/>
    <property type="evidence" value="ECO:0007669"/>
    <property type="project" value="TreeGrafter"/>
</dbReference>
<comment type="caution">
    <text evidence="3">The sequence shown here is derived from an EMBL/GenBank/DDBJ whole genome shotgun (WGS) entry which is preliminary data.</text>
</comment>
<evidence type="ECO:0000313" key="4">
    <source>
        <dbReference type="Proteomes" id="UP000494165"/>
    </source>
</evidence>
<reference evidence="3 4" key="1">
    <citation type="submission" date="2020-04" db="EMBL/GenBank/DDBJ databases">
        <authorList>
            <person name="Alioto T."/>
            <person name="Alioto T."/>
            <person name="Gomez Garrido J."/>
        </authorList>
    </citation>
    <scope>NUCLEOTIDE SEQUENCE [LARGE SCALE GENOMIC DNA]</scope>
</reference>
<dbReference type="PANTHER" id="PTHR24006">
    <property type="entry name" value="UBIQUITIN CARBOXYL-TERMINAL HYDROLASE"/>
    <property type="match status" value="1"/>
</dbReference>
<dbReference type="InterPro" id="IPR038765">
    <property type="entry name" value="Papain-like_cys_pep_sf"/>
</dbReference>
<proteinExistence type="inferred from homology"/>
<dbReference type="InterPro" id="IPR001394">
    <property type="entry name" value="Peptidase_C19_UCH"/>
</dbReference>
<organism evidence="3 4">
    <name type="scientific">Cloeon dipterum</name>
    <dbReference type="NCBI Taxonomy" id="197152"/>
    <lineage>
        <taxon>Eukaryota</taxon>
        <taxon>Metazoa</taxon>
        <taxon>Ecdysozoa</taxon>
        <taxon>Arthropoda</taxon>
        <taxon>Hexapoda</taxon>
        <taxon>Insecta</taxon>
        <taxon>Pterygota</taxon>
        <taxon>Palaeoptera</taxon>
        <taxon>Ephemeroptera</taxon>
        <taxon>Pisciforma</taxon>
        <taxon>Baetidae</taxon>
        <taxon>Cloeon</taxon>
    </lineage>
</organism>
<dbReference type="PROSITE" id="PS50235">
    <property type="entry name" value="USP_3"/>
    <property type="match status" value="1"/>
</dbReference>
<evidence type="ECO:0000313" key="3">
    <source>
        <dbReference type="EMBL" id="CAB3368430.1"/>
    </source>
</evidence>
<dbReference type="Pfam" id="PF21788">
    <property type="entry name" value="TNP-like_GBD"/>
    <property type="match status" value="1"/>
</dbReference>
<dbReference type="Proteomes" id="UP000494165">
    <property type="component" value="Unassembled WGS sequence"/>
</dbReference>
<evidence type="ECO:0000256" key="1">
    <source>
        <dbReference type="ARBA" id="ARBA00009085"/>
    </source>
</evidence>
<evidence type="ECO:0000259" key="2">
    <source>
        <dbReference type="PROSITE" id="PS50235"/>
    </source>
</evidence>
<dbReference type="InterPro" id="IPR050164">
    <property type="entry name" value="Peptidase_C19"/>
</dbReference>
<name>A0A8S1CJM1_9INSE</name>
<keyword evidence="4" id="KW-1185">Reference proteome</keyword>
<dbReference type="InterPro" id="IPR048366">
    <property type="entry name" value="TNP-like_GBD"/>
</dbReference>
<dbReference type="SUPFAM" id="SSF54001">
    <property type="entry name" value="Cysteine proteinases"/>
    <property type="match status" value="1"/>
</dbReference>
<protein>
    <recommendedName>
        <fullName evidence="2">USP domain-containing protein</fullName>
    </recommendedName>
</protein>
<dbReference type="InterPro" id="IPR028889">
    <property type="entry name" value="USP"/>
</dbReference>
<dbReference type="GO" id="GO:0004843">
    <property type="term" value="F:cysteine-type deubiquitinase activity"/>
    <property type="evidence" value="ECO:0007669"/>
    <property type="project" value="InterPro"/>
</dbReference>
<dbReference type="AlphaFoldDB" id="A0A8S1CJM1"/>
<dbReference type="GO" id="GO:0005829">
    <property type="term" value="C:cytosol"/>
    <property type="evidence" value="ECO:0007669"/>
    <property type="project" value="TreeGrafter"/>
</dbReference>
<dbReference type="EMBL" id="CADEPI010000037">
    <property type="protein sequence ID" value="CAB3368430.1"/>
    <property type="molecule type" value="Genomic_DNA"/>
</dbReference>
<dbReference type="InterPro" id="IPR018200">
    <property type="entry name" value="USP_CS"/>
</dbReference>
<dbReference type="Gene3D" id="3.90.70.10">
    <property type="entry name" value="Cysteine proteinases"/>
    <property type="match status" value="1"/>
</dbReference>